<feature type="transmembrane region" description="Helical" evidence="5">
    <location>
        <begin position="31"/>
        <end position="51"/>
    </location>
</feature>
<comment type="caution">
    <text evidence="6">The sequence shown here is derived from an EMBL/GenBank/DDBJ whole genome shotgun (WGS) entry which is preliminary data.</text>
</comment>
<name>L9XHD4_9EURY</name>
<evidence type="ECO:0000313" key="6">
    <source>
        <dbReference type="EMBL" id="ELY61002.1"/>
    </source>
</evidence>
<evidence type="ECO:0000313" key="7">
    <source>
        <dbReference type="Proteomes" id="UP000011531"/>
    </source>
</evidence>
<comment type="subcellular location">
    <subcellularLocation>
        <location evidence="1">Endomembrane system</location>
        <topology evidence="1">Multi-pass membrane protein</topology>
    </subcellularLocation>
</comment>
<dbReference type="EMBL" id="AOIA01000091">
    <property type="protein sequence ID" value="ELY61002.1"/>
    <property type="molecule type" value="Genomic_DNA"/>
</dbReference>
<organism evidence="6 7">
    <name type="scientific">Natronococcus jeotgali DSM 18795</name>
    <dbReference type="NCBI Taxonomy" id="1227498"/>
    <lineage>
        <taxon>Archaea</taxon>
        <taxon>Methanobacteriati</taxon>
        <taxon>Methanobacteriota</taxon>
        <taxon>Stenosarchaea group</taxon>
        <taxon>Halobacteria</taxon>
        <taxon>Halobacteriales</taxon>
        <taxon>Natrialbaceae</taxon>
        <taxon>Natronococcus</taxon>
    </lineage>
</organism>
<keyword evidence="3 5" id="KW-1133">Transmembrane helix</keyword>
<dbReference type="RefSeq" id="WP_008422790.1">
    <property type="nucleotide sequence ID" value="NZ_AOIA01000091.1"/>
</dbReference>
<evidence type="ECO:0008006" key="8">
    <source>
        <dbReference type="Google" id="ProtNLM"/>
    </source>
</evidence>
<evidence type="ECO:0000256" key="5">
    <source>
        <dbReference type="SAM" id="Phobius"/>
    </source>
</evidence>
<proteinExistence type="predicted"/>
<dbReference type="Pfam" id="PF01988">
    <property type="entry name" value="VIT1"/>
    <property type="match status" value="1"/>
</dbReference>
<dbReference type="GO" id="GO:0012505">
    <property type="term" value="C:endomembrane system"/>
    <property type="evidence" value="ECO:0007669"/>
    <property type="project" value="UniProtKB-SubCell"/>
</dbReference>
<gene>
    <name evidence="6" type="ORF">C492_09680</name>
</gene>
<keyword evidence="2 5" id="KW-0812">Transmembrane</keyword>
<protein>
    <recommendedName>
        <fullName evidence="8">TIGR00267 family protein</fullName>
    </recommendedName>
</protein>
<keyword evidence="7" id="KW-1185">Reference proteome</keyword>
<dbReference type="OrthoDB" id="60696at2157"/>
<evidence type="ECO:0000256" key="2">
    <source>
        <dbReference type="ARBA" id="ARBA00022692"/>
    </source>
</evidence>
<dbReference type="Proteomes" id="UP000011531">
    <property type="component" value="Unassembled WGS sequence"/>
</dbReference>
<dbReference type="AlphaFoldDB" id="L9XHD4"/>
<dbReference type="InterPro" id="IPR008217">
    <property type="entry name" value="Ccc1_fam"/>
</dbReference>
<dbReference type="PATRIC" id="fig|1227498.3.peg.1870"/>
<sequence>MSDVSSLRDRFDSVRRLLEDEEVRSISRRYFISNGFDGTLTCIGVVVGAYLSGVTDGLTVITIGLGAAVGLGTSGVWSVWEIERAEKQAELMELERAMLADLEDTAVQQRRAGARKINAIASGIGPLIGILLPLGPFLGQGIVVSMLEATLLAIAVGVAVLFVFGAYLGSISKQNWIVAGVRMGLAGIVVAVLNLFLPG</sequence>
<feature type="transmembrane region" description="Helical" evidence="5">
    <location>
        <begin position="150"/>
        <end position="169"/>
    </location>
</feature>
<accession>L9XHD4</accession>
<feature type="transmembrane region" description="Helical" evidence="5">
    <location>
        <begin position="117"/>
        <end position="138"/>
    </location>
</feature>
<dbReference type="STRING" id="1227498.C492_09680"/>
<dbReference type="GO" id="GO:0030026">
    <property type="term" value="P:intracellular manganese ion homeostasis"/>
    <property type="evidence" value="ECO:0007669"/>
    <property type="project" value="InterPro"/>
</dbReference>
<reference evidence="6 7" key="1">
    <citation type="journal article" date="2014" name="PLoS Genet.">
        <title>Phylogenetically driven sequencing of extremely halophilic archaea reveals strategies for static and dynamic osmo-response.</title>
        <authorList>
            <person name="Becker E.A."/>
            <person name="Seitzer P.M."/>
            <person name="Tritt A."/>
            <person name="Larsen D."/>
            <person name="Krusor M."/>
            <person name="Yao A.I."/>
            <person name="Wu D."/>
            <person name="Madern D."/>
            <person name="Eisen J.A."/>
            <person name="Darling A.E."/>
            <person name="Facciotti M.T."/>
        </authorList>
    </citation>
    <scope>NUCLEOTIDE SEQUENCE [LARGE SCALE GENOMIC DNA]</scope>
    <source>
        <strain evidence="6 7">DSM 18795</strain>
    </source>
</reference>
<evidence type="ECO:0000256" key="3">
    <source>
        <dbReference type="ARBA" id="ARBA00022989"/>
    </source>
</evidence>
<evidence type="ECO:0000256" key="4">
    <source>
        <dbReference type="ARBA" id="ARBA00023136"/>
    </source>
</evidence>
<evidence type="ECO:0000256" key="1">
    <source>
        <dbReference type="ARBA" id="ARBA00004127"/>
    </source>
</evidence>
<keyword evidence="4 5" id="KW-0472">Membrane</keyword>
<dbReference type="GO" id="GO:0005384">
    <property type="term" value="F:manganese ion transmembrane transporter activity"/>
    <property type="evidence" value="ECO:0007669"/>
    <property type="project" value="InterPro"/>
</dbReference>
<feature type="transmembrane region" description="Helical" evidence="5">
    <location>
        <begin position="176"/>
        <end position="197"/>
    </location>
</feature>
<feature type="transmembrane region" description="Helical" evidence="5">
    <location>
        <begin position="57"/>
        <end position="80"/>
    </location>
</feature>